<evidence type="ECO:0000313" key="1">
    <source>
        <dbReference type="EMBL" id="GEK82394.1"/>
    </source>
</evidence>
<accession>A0A7W3JH95</accession>
<dbReference type="EMBL" id="JACGWW010000001">
    <property type="protein sequence ID" value="MBA8812768.1"/>
    <property type="molecule type" value="Genomic_DNA"/>
</dbReference>
<reference evidence="1 3" key="1">
    <citation type="submission" date="2019-07" db="EMBL/GenBank/DDBJ databases">
        <title>Whole genome shotgun sequence of Frigoribacterium faeni NBRC 103066.</title>
        <authorList>
            <person name="Hosoyama A."/>
            <person name="Uohara A."/>
            <person name="Ohji S."/>
            <person name="Ichikawa N."/>
        </authorList>
    </citation>
    <scope>NUCLEOTIDE SEQUENCE [LARGE SCALE GENOMIC DNA]</scope>
    <source>
        <strain evidence="1 3">NBRC 103066</strain>
    </source>
</reference>
<dbReference type="Proteomes" id="UP000522688">
    <property type="component" value="Unassembled WGS sequence"/>
</dbReference>
<keyword evidence="3" id="KW-1185">Reference proteome</keyword>
<organism evidence="2 4">
    <name type="scientific">Frigoribacterium faeni</name>
    <dbReference type="NCBI Taxonomy" id="145483"/>
    <lineage>
        <taxon>Bacteria</taxon>
        <taxon>Bacillati</taxon>
        <taxon>Actinomycetota</taxon>
        <taxon>Actinomycetes</taxon>
        <taxon>Micrococcales</taxon>
        <taxon>Microbacteriaceae</taxon>
        <taxon>Frigoribacterium</taxon>
    </lineage>
</organism>
<name>A0A7W3JH95_9MICO</name>
<dbReference type="Proteomes" id="UP000321154">
    <property type="component" value="Unassembled WGS sequence"/>
</dbReference>
<sequence length="56" mass="6222">MADFWFNTKTHEVEEGKVSPAVDRAGPYATREEAAQAIETIRARNARLDAEEAADD</sequence>
<comment type="caution">
    <text evidence="2">The sequence shown here is derived from an EMBL/GenBank/DDBJ whole genome shotgun (WGS) entry which is preliminary data.</text>
</comment>
<dbReference type="AlphaFoldDB" id="A0A7W3JH95"/>
<dbReference type="EMBL" id="BJUV01000005">
    <property type="protein sequence ID" value="GEK82394.1"/>
    <property type="molecule type" value="Genomic_DNA"/>
</dbReference>
<evidence type="ECO:0008006" key="5">
    <source>
        <dbReference type="Google" id="ProtNLM"/>
    </source>
</evidence>
<evidence type="ECO:0000313" key="4">
    <source>
        <dbReference type="Proteomes" id="UP000522688"/>
    </source>
</evidence>
<gene>
    <name evidence="2" type="ORF">FB463_000992</name>
    <name evidence="1" type="ORF">FFA01_07030</name>
</gene>
<dbReference type="RefSeq" id="WP_146853055.1">
    <property type="nucleotide sequence ID" value="NZ_BAAAHR010000002.1"/>
</dbReference>
<dbReference type="OrthoDB" id="3268477at2"/>
<proteinExistence type="predicted"/>
<evidence type="ECO:0000313" key="3">
    <source>
        <dbReference type="Proteomes" id="UP000321154"/>
    </source>
</evidence>
<reference evidence="2 4" key="2">
    <citation type="submission" date="2020-07" db="EMBL/GenBank/DDBJ databases">
        <title>Sequencing the genomes of 1000 actinobacteria strains.</title>
        <authorList>
            <person name="Klenk H.-P."/>
        </authorList>
    </citation>
    <scope>NUCLEOTIDE SEQUENCE [LARGE SCALE GENOMIC DNA]</scope>
    <source>
        <strain evidence="2 4">DSM 10309</strain>
    </source>
</reference>
<evidence type="ECO:0000313" key="2">
    <source>
        <dbReference type="EMBL" id="MBA8812768.1"/>
    </source>
</evidence>
<protein>
    <recommendedName>
        <fullName evidence="5">Methionine aminopeptidase</fullName>
    </recommendedName>
</protein>